<evidence type="ECO:0000313" key="3">
    <source>
        <dbReference type="Proteomes" id="UP000070250"/>
    </source>
</evidence>
<dbReference type="OrthoDB" id="5730382at2"/>
<dbReference type="RefSeq" id="WP_066921630.1">
    <property type="nucleotide sequence ID" value="NZ_CP011971.1"/>
</dbReference>
<dbReference type="Gene3D" id="3.90.226.10">
    <property type="entry name" value="2-enoyl-CoA Hydratase, Chain A, domain 1"/>
    <property type="match status" value="1"/>
</dbReference>
<reference evidence="2 3" key="1">
    <citation type="submission" date="2015-06" db="EMBL/GenBank/DDBJ databases">
        <title>A Comprehensive Approach to Explore the Metabolic and Phylogenetic Diversity of Bacterial Steroid Degradation in the Environment: Testosterone as an Example.</title>
        <authorList>
            <person name="Yang F.-C."/>
            <person name="Chen Y.-L."/>
            <person name="Yu C.-P."/>
            <person name="Tang S.-L."/>
            <person name="Wang P.-H."/>
            <person name="Ismail W."/>
            <person name="Wang C.-H."/>
            <person name="Yang C.-Y."/>
            <person name="Chiang Y.-R."/>
        </authorList>
    </citation>
    <scope>NUCLEOTIDE SEQUENCE [LARGE SCALE GENOMIC DNA]</scope>
    <source>
        <strain evidence="2 3">DSM 18526</strain>
    </source>
</reference>
<evidence type="ECO:0000313" key="2">
    <source>
        <dbReference type="EMBL" id="AMN47889.1"/>
    </source>
</evidence>
<dbReference type="KEGG" id="sdf:ACG33_12435"/>
<dbReference type="InterPro" id="IPR001753">
    <property type="entry name" value="Enoyl-CoA_hydra/iso"/>
</dbReference>
<name>A0A127FDX0_STEDE</name>
<comment type="similarity">
    <text evidence="1">Belongs to the enoyl-CoA hydratase/isomerase family.</text>
</comment>
<dbReference type="EMBL" id="CP011971">
    <property type="protein sequence ID" value="AMN47889.1"/>
    <property type="molecule type" value="Genomic_DNA"/>
</dbReference>
<dbReference type="SUPFAM" id="SSF52096">
    <property type="entry name" value="ClpP/crotonase"/>
    <property type="match status" value="1"/>
</dbReference>
<dbReference type="PANTHER" id="PTHR43802">
    <property type="entry name" value="ENOYL-COA HYDRATASE"/>
    <property type="match status" value="1"/>
</dbReference>
<dbReference type="Pfam" id="PF00378">
    <property type="entry name" value="ECH_1"/>
    <property type="match status" value="1"/>
</dbReference>
<dbReference type="GO" id="GO:0003824">
    <property type="term" value="F:catalytic activity"/>
    <property type="evidence" value="ECO:0007669"/>
    <property type="project" value="UniProtKB-ARBA"/>
</dbReference>
<dbReference type="AlphaFoldDB" id="A0A127FDX0"/>
<organism evidence="2 3">
    <name type="scientific">Steroidobacter denitrificans</name>
    <dbReference type="NCBI Taxonomy" id="465721"/>
    <lineage>
        <taxon>Bacteria</taxon>
        <taxon>Pseudomonadati</taxon>
        <taxon>Pseudomonadota</taxon>
        <taxon>Gammaproteobacteria</taxon>
        <taxon>Steroidobacterales</taxon>
        <taxon>Steroidobacteraceae</taxon>
        <taxon>Steroidobacter</taxon>
    </lineage>
</organism>
<gene>
    <name evidence="2" type="ORF">ACG33_12435</name>
</gene>
<evidence type="ECO:0008006" key="4">
    <source>
        <dbReference type="Google" id="ProtNLM"/>
    </source>
</evidence>
<proteinExistence type="inferred from homology"/>
<dbReference type="STRING" id="465721.ACG33_12435"/>
<evidence type="ECO:0000256" key="1">
    <source>
        <dbReference type="ARBA" id="ARBA00005254"/>
    </source>
</evidence>
<dbReference type="PATRIC" id="fig|465721.4.peg.2658"/>
<dbReference type="Proteomes" id="UP000070250">
    <property type="component" value="Chromosome"/>
</dbReference>
<protein>
    <recommendedName>
        <fullName evidence="4">Enoyl-CoA hydratase</fullName>
    </recommendedName>
</protein>
<sequence>MNIASLTTEAIGLSELAALARLPEADAASPFAEFPCLLLHLDESAPGLSIDEEAFIAGWLRRLSCPVVAIAEQGVHEIVQQACDMVVPDAALLGATLENIRRSPLAAMTFVQVLRVTEHMAAEQALVVESLAYAVLQGGPEFRRWLDERAPRTGARANDPGPPVLMERQGENFEIRLNRPSRRNSMSVEMRDGLCEALQLVVADPSIKKARLAGNGKSFSAGGDLDEFGTRPDTATAHAIRSLRLPAAVLLQCAERVEFHVHGACVGAGAELPAFGRYVRATPDAFFQLPEIRLGLVPGAGGCVSIPRRIGRQRAAYMGLSAERIDASTALAWGLIDSIEDRSLP</sequence>
<dbReference type="PANTHER" id="PTHR43802:SF1">
    <property type="entry name" value="IP11341P-RELATED"/>
    <property type="match status" value="1"/>
</dbReference>
<keyword evidence="3" id="KW-1185">Reference proteome</keyword>
<dbReference type="InterPro" id="IPR029045">
    <property type="entry name" value="ClpP/crotonase-like_dom_sf"/>
</dbReference>
<accession>A0A127FDX0</accession>
<dbReference type="CDD" id="cd06558">
    <property type="entry name" value="crotonase-like"/>
    <property type="match status" value="1"/>
</dbReference>